<protein>
    <recommendedName>
        <fullName evidence="3">DinB family protein</fullName>
    </recommendedName>
</protein>
<dbReference type="Proteomes" id="UP000256913">
    <property type="component" value="Unassembled WGS sequence"/>
</dbReference>
<dbReference type="RefSeq" id="WP_170215802.1">
    <property type="nucleotide sequence ID" value="NZ_BONB01000007.1"/>
</dbReference>
<dbReference type="SUPFAM" id="SSF109854">
    <property type="entry name" value="DinB/YfiT-like putative metalloenzymes"/>
    <property type="match status" value="1"/>
</dbReference>
<dbReference type="AlphaFoldDB" id="A0A3D9ZG37"/>
<reference evidence="1 2" key="1">
    <citation type="submission" date="2018-08" db="EMBL/GenBank/DDBJ databases">
        <title>Sequencing the genomes of 1000 actinobacteria strains.</title>
        <authorList>
            <person name="Klenk H.-P."/>
        </authorList>
    </citation>
    <scope>NUCLEOTIDE SEQUENCE [LARGE SCALE GENOMIC DNA]</scope>
    <source>
        <strain evidence="1 2">DSM 44099</strain>
    </source>
</reference>
<evidence type="ECO:0008006" key="3">
    <source>
        <dbReference type="Google" id="ProtNLM"/>
    </source>
</evidence>
<accession>A0A3D9ZG37</accession>
<evidence type="ECO:0000313" key="1">
    <source>
        <dbReference type="EMBL" id="REF96376.1"/>
    </source>
</evidence>
<gene>
    <name evidence="1" type="ORF">DFJ67_2355</name>
</gene>
<dbReference type="EMBL" id="QUMQ01000001">
    <property type="protein sequence ID" value="REF96376.1"/>
    <property type="molecule type" value="Genomic_DNA"/>
</dbReference>
<proteinExistence type="predicted"/>
<dbReference type="InterPro" id="IPR034660">
    <property type="entry name" value="DinB/YfiT-like"/>
</dbReference>
<sequence length="145" mass="16443">MITELIPQAVDEVLARAASWLGWDGRPVYRDGNAWTPHKAIRRVADHLVDHLAEIDCRLAGLPTIPDEWHGRTVTTHADFAHFTEVDLDEARSRLTRLAACYRARLLALDPEALDRKTDDAWSLRAVVEHVSNITYYARMLDGTD</sequence>
<comment type="caution">
    <text evidence="1">The sequence shown here is derived from an EMBL/GenBank/DDBJ whole genome shotgun (WGS) entry which is preliminary data.</text>
</comment>
<name>A0A3D9ZG37_9ACTN</name>
<organism evidence="1 2">
    <name type="scientific">Asanoa ferruginea</name>
    <dbReference type="NCBI Taxonomy" id="53367"/>
    <lineage>
        <taxon>Bacteria</taxon>
        <taxon>Bacillati</taxon>
        <taxon>Actinomycetota</taxon>
        <taxon>Actinomycetes</taxon>
        <taxon>Micromonosporales</taxon>
        <taxon>Micromonosporaceae</taxon>
        <taxon>Asanoa</taxon>
    </lineage>
</organism>
<keyword evidence="2" id="KW-1185">Reference proteome</keyword>
<evidence type="ECO:0000313" key="2">
    <source>
        <dbReference type="Proteomes" id="UP000256913"/>
    </source>
</evidence>